<dbReference type="OrthoDB" id="417252at2759"/>
<feature type="domain" description="PCI" evidence="6">
    <location>
        <begin position="903"/>
        <end position="1083"/>
    </location>
</feature>
<feature type="transmembrane region" description="Helical" evidence="5">
    <location>
        <begin position="187"/>
        <end position="209"/>
    </location>
</feature>
<dbReference type="GO" id="GO:0003743">
    <property type="term" value="F:translation initiation factor activity"/>
    <property type="evidence" value="ECO:0007669"/>
    <property type="project" value="UniProtKB-UniRule"/>
</dbReference>
<dbReference type="InterPro" id="IPR019010">
    <property type="entry name" value="eIF3e_N"/>
</dbReference>
<evidence type="ECO:0000256" key="1">
    <source>
        <dbReference type="ARBA" id="ARBA00022490"/>
    </source>
</evidence>
<evidence type="ECO:0000256" key="2">
    <source>
        <dbReference type="ARBA" id="ARBA00022540"/>
    </source>
</evidence>
<keyword evidence="5" id="KW-0812">Transmembrane</keyword>
<dbReference type="Pfam" id="PF20684">
    <property type="entry name" value="Fung_rhodopsin"/>
    <property type="match status" value="1"/>
</dbReference>
<feature type="transmembrane region" description="Helical" evidence="5">
    <location>
        <begin position="99"/>
        <end position="122"/>
    </location>
</feature>
<dbReference type="EMBL" id="WUBL01000055">
    <property type="protein sequence ID" value="KAF2968192.1"/>
    <property type="molecule type" value="Genomic_DNA"/>
</dbReference>
<keyword evidence="5" id="KW-0472">Membrane</keyword>
<accession>A0A7C8MLM8</accession>
<evidence type="ECO:0000313" key="8">
    <source>
        <dbReference type="Proteomes" id="UP000481858"/>
    </source>
</evidence>
<dbReference type="AlphaFoldDB" id="A0A7C8MLM8"/>
<gene>
    <name evidence="4" type="primary">INT6</name>
    <name evidence="7" type="ORF">GQX73_g5400</name>
</gene>
<dbReference type="InterPro" id="IPR049326">
    <property type="entry name" value="Rhodopsin_dom_fungi"/>
</dbReference>
<dbReference type="InterPro" id="IPR016650">
    <property type="entry name" value="eIF3e"/>
</dbReference>
<dbReference type="SMART" id="SM00088">
    <property type="entry name" value="PINT"/>
    <property type="match status" value="1"/>
</dbReference>
<dbReference type="HAMAP" id="MF_03004">
    <property type="entry name" value="eIF3e"/>
    <property type="match status" value="1"/>
</dbReference>
<dbReference type="GO" id="GO:0016282">
    <property type="term" value="C:eukaryotic 43S preinitiation complex"/>
    <property type="evidence" value="ECO:0007669"/>
    <property type="project" value="UniProtKB-UniRule"/>
</dbReference>
<name>A0A7C8MLM8_9PEZI</name>
<keyword evidence="3 4" id="KW-0648">Protein biosynthesis</keyword>
<dbReference type="PANTHER" id="PTHR10317">
    <property type="entry name" value="EUKARYOTIC TRANSLATION INITIATION FACTOR 3 SUBUNIT E"/>
    <property type="match status" value="1"/>
</dbReference>
<dbReference type="PROSITE" id="PS50250">
    <property type="entry name" value="PCI"/>
    <property type="match status" value="1"/>
</dbReference>
<evidence type="ECO:0000313" key="7">
    <source>
        <dbReference type="EMBL" id="KAF2968192.1"/>
    </source>
</evidence>
<evidence type="ECO:0000259" key="6">
    <source>
        <dbReference type="PROSITE" id="PS50250"/>
    </source>
</evidence>
<keyword evidence="2 4" id="KW-0396">Initiation factor</keyword>
<comment type="similarity">
    <text evidence="4">Belongs to the eIF-3 subunit E family.</text>
</comment>
<dbReference type="InParanoid" id="A0A7C8MLM8"/>
<dbReference type="SUPFAM" id="SSF46785">
    <property type="entry name" value="Winged helix' DNA-binding domain"/>
    <property type="match status" value="1"/>
</dbReference>
<evidence type="ECO:0000256" key="3">
    <source>
        <dbReference type="ARBA" id="ARBA00022917"/>
    </source>
</evidence>
<dbReference type="GO" id="GO:0033290">
    <property type="term" value="C:eukaryotic 48S preinitiation complex"/>
    <property type="evidence" value="ECO:0007669"/>
    <property type="project" value="UniProtKB-UniRule"/>
</dbReference>
<dbReference type="Pfam" id="PF21357">
    <property type="entry name" value="EIF3E_C"/>
    <property type="match status" value="1"/>
</dbReference>
<dbReference type="Gene3D" id="3.40.50.1100">
    <property type="match status" value="2"/>
</dbReference>
<comment type="subunit">
    <text evidence="4">Component of the eukaryotic translation initiation factor 3 (eIF-3) complex.</text>
</comment>
<reference evidence="7 8" key="1">
    <citation type="submission" date="2019-12" db="EMBL/GenBank/DDBJ databases">
        <title>Draft genome sequence of the ascomycete Xylaria multiplex DSM 110363.</title>
        <authorList>
            <person name="Buettner E."/>
            <person name="Kellner H."/>
        </authorList>
    </citation>
    <scope>NUCLEOTIDE SEQUENCE [LARGE SCALE GENOMIC DNA]</scope>
    <source>
        <strain evidence="7 8">DSM 110363</strain>
    </source>
</reference>
<proteinExistence type="inferred from homology"/>
<feature type="transmembrane region" description="Helical" evidence="5">
    <location>
        <begin position="216"/>
        <end position="237"/>
    </location>
</feature>
<dbReference type="CDD" id="cd21378">
    <property type="entry name" value="eIF3E"/>
    <property type="match status" value="1"/>
</dbReference>
<comment type="function">
    <text evidence="4">Component of the eukaryotic translation initiation factor 3 (eIF-3) complex, which is involved in protein synthesis of a specialized repertoire of mRNAs and, together with other initiation factors, stimulates binding of mRNA and methionyl-tRNAi to the 40S ribosome. The eIF-3 complex specifically targets and initiates translation of a subset of mRNAs involved in cell proliferation.</text>
</comment>
<protein>
    <recommendedName>
        <fullName evidence="4">Eukaryotic translation initiation factor 3 subunit E</fullName>
        <shortName evidence="4">eIF3e</shortName>
    </recommendedName>
</protein>
<dbReference type="InterPro" id="IPR036390">
    <property type="entry name" value="WH_DNA-bd_sf"/>
</dbReference>
<sequence>MSNAGQGISQGGFLAVIWVLASLVTVLFFGRLLVRSILLNSFHADDVFSAFAWLFMIVTIILATVINPLNYKATSIIVGDTPTPSAAELEDLTITLRKWIIPAEMLFWTGLYCVKLSFVFLYRLVFGHLCQYRVAWASVVVYIILSYGICLIGVYGQCGSARDLLSYEQCMKPEVYALDIKLIWVDYVFNVTSDLALIVLPMPMIWSLNMHVKQKLALSAICSLALITIAFDTVRTIKLYTENFALTNLYAYLELIVAVVISMLPSYRFLVSTSDKNREYQRLFWSRITLRADRSYSFEHSIQMSSSIHVNPDARGWIHDGSRAKNEGKVRAFHETLPDYNKTPLHSLPDVARELGLGHLLVKDESNRFGLPAFKILGASWAVYRAVGWHLGIPVAEGQISIAELGAKARKADVELVTASEGNCGRAVARMAKYMGIPVRVWVPSFMPEATRELIRGEGAEVIVIDDSYDDLIPIISEEAEEKDTILILDVSFEGFKDVPKYFVQGYGTMLAEADQQVLEATGQKPATHAIVPCGAGSVAEAVTAHYKAPERESRATILAVEPTNAACLHESLKAGQSVTLQTGDTIMNGLNCGTLSTTAWSVLGAGIDVSVVVSDVESHAAVQELNAARVLAGPCGAATLAALRKVCAEAEAKENSGLDENAVVVLYSSFDRDSLQSNMADYDLLPKLLPYLDRHLIFPLLEHSAARLPEDADDAALRPITKAKYELLKSTNMTDFVGNLQAELEGLDQPPPEFDEKRQKVIQRLEQFEESTSKLTDLLGREDVVGNLRSDKVANLEFLKNEHDVTIEMVNALYDFGNFQYSCGNYGAAADLLYQFRVLSTDNDKVAAATWGKFASEILTTNWEASVEELNKVKESIDTKLFSNPLAQLQQRTWLIHWGLFPLFNDDKARDQLLDLFFSPAYINTIQTSSPWILRYLAAAVITGRNRTRNSGQHQKQLKDIIRIVKQEAYEYTDPITDFVRALYVDFDFEEAQRQLLLAEEVCRSDFFLIAAADAFVDSARHLISESYCKIHARIDIRDLSTRLGLGQDEGEKWIVNLIRDTRVDAKIDYKEGTVVMNHPPSSVYQQVIERTKGGFFRTQVLSAAVAR</sequence>
<dbReference type="GO" id="GO:0071540">
    <property type="term" value="C:eukaryotic translation initiation factor 3 complex, eIF3e"/>
    <property type="evidence" value="ECO:0007669"/>
    <property type="project" value="UniProtKB-UniRule"/>
</dbReference>
<dbReference type="GO" id="GO:0001732">
    <property type="term" value="P:formation of cytoplasmic translation initiation complex"/>
    <property type="evidence" value="ECO:0007669"/>
    <property type="project" value="UniProtKB-UniRule"/>
</dbReference>
<dbReference type="Pfam" id="PF00291">
    <property type="entry name" value="PALP"/>
    <property type="match status" value="1"/>
</dbReference>
<comment type="caution">
    <text evidence="7">The sequence shown here is derived from an EMBL/GenBank/DDBJ whole genome shotgun (WGS) entry which is preliminary data.</text>
</comment>
<dbReference type="SMART" id="SM01186">
    <property type="entry name" value="eIF3_N"/>
    <property type="match status" value="1"/>
</dbReference>
<evidence type="ECO:0000256" key="4">
    <source>
        <dbReference type="HAMAP-Rule" id="MF_03004"/>
    </source>
</evidence>
<dbReference type="InterPro" id="IPR000717">
    <property type="entry name" value="PCI_dom"/>
</dbReference>
<feature type="transmembrane region" description="Helical" evidence="5">
    <location>
        <begin position="12"/>
        <end position="34"/>
    </location>
</feature>
<dbReference type="Proteomes" id="UP000481858">
    <property type="component" value="Unassembled WGS sequence"/>
</dbReference>
<keyword evidence="5" id="KW-1133">Transmembrane helix</keyword>
<dbReference type="Pfam" id="PF09440">
    <property type="entry name" value="eIF3_N"/>
    <property type="match status" value="1"/>
</dbReference>
<dbReference type="SUPFAM" id="SSF53686">
    <property type="entry name" value="Tryptophan synthase beta subunit-like PLP-dependent enzymes"/>
    <property type="match status" value="1"/>
</dbReference>
<dbReference type="InterPro" id="IPR001926">
    <property type="entry name" value="TrpB-like_PALP"/>
</dbReference>
<evidence type="ECO:0000256" key="5">
    <source>
        <dbReference type="SAM" id="Phobius"/>
    </source>
</evidence>
<organism evidence="7 8">
    <name type="scientific">Xylaria multiplex</name>
    <dbReference type="NCBI Taxonomy" id="323545"/>
    <lineage>
        <taxon>Eukaryota</taxon>
        <taxon>Fungi</taxon>
        <taxon>Dikarya</taxon>
        <taxon>Ascomycota</taxon>
        <taxon>Pezizomycotina</taxon>
        <taxon>Sordariomycetes</taxon>
        <taxon>Xylariomycetidae</taxon>
        <taxon>Xylariales</taxon>
        <taxon>Xylariaceae</taxon>
        <taxon>Xylaria</taxon>
    </lineage>
</organism>
<feature type="transmembrane region" description="Helical" evidence="5">
    <location>
        <begin position="46"/>
        <end position="66"/>
    </location>
</feature>
<comment type="subcellular location">
    <subcellularLocation>
        <location evidence="4">Cytoplasm</location>
    </subcellularLocation>
</comment>
<keyword evidence="1 4" id="KW-0963">Cytoplasm</keyword>
<feature type="transmembrane region" description="Helical" evidence="5">
    <location>
        <begin position="134"/>
        <end position="155"/>
    </location>
</feature>
<dbReference type="InterPro" id="IPR036052">
    <property type="entry name" value="TrpB-like_PALP_sf"/>
</dbReference>
<dbReference type="Pfam" id="PF01399">
    <property type="entry name" value="PCI"/>
    <property type="match status" value="1"/>
</dbReference>
<keyword evidence="8" id="KW-1185">Reference proteome</keyword>
<feature type="transmembrane region" description="Helical" evidence="5">
    <location>
        <begin position="249"/>
        <end position="270"/>
    </location>
</feature>